<comment type="caution">
    <text evidence="1">The sequence shown here is derived from an EMBL/GenBank/DDBJ whole genome shotgun (WGS) entry which is preliminary data.</text>
</comment>
<evidence type="ECO:0000313" key="2">
    <source>
        <dbReference type="Proteomes" id="UP000035067"/>
    </source>
</evidence>
<sequence length="69" mass="7363">MVLEFFDAPVVKATALFADHHLADAQSLGNFHLGPSFGTDQKDLGTTDQAVPQHKGAGHRLQIALSLPL</sequence>
<evidence type="ECO:0000313" key="1">
    <source>
        <dbReference type="EMBL" id="KKZ13097.1"/>
    </source>
</evidence>
<accession>A0A0G2HMJ6</accession>
<proteinExistence type="predicted"/>
<protein>
    <submittedName>
        <fullName evidence="1">Uncharacterized protein</fullName>
    </submittedName>
</protein>
<name>A0A0G2HMJ6_9SYNE</name>
<reference evidence="1 2" key="1">
    <citation type="submission" date="2015-01" db="EMBL/GenBank/DDBJ databases">
        <title>Lifestyle Evolution in Cyanobacterial Symbionts of Sponges.</title>
        <authorList>
            <person name="Burgsdorf I."/>
            <person name="Slaby B.M."/>
            <person name="Handley K.M."/>
            <person name="Haber M."/>
            <person name="Blom J."/>
            <person name="Marshall C.W."/>
            <person name="Gilbert J.A."/>
            <person name="Hentschel U."/>
            <person name="Steindler L."/>
        </authorList>
    </citation>
    <scope>NUCLEOTIDE SEQUENCE [LARGE SCALE GENOMIC DNA]</scope>
    <source>
        <strain evidence="1">SP3</strain>
    </source>
</reference>
<gene>
    <name evidence="1" type="ORF">TE42_01595</name>
</gene>
<organism evidence="1 2">
    <name type="scientific">Candidatus Synechococcus spongiarum SP3</name>
    <dbReference type="NCBI Taxonomy" id="1604020"/>
    <lineage>
        <taxon>Bacteria</taxon>
        <taxon>Bacillati</taxon>
        <taxon>Cyanobacteriota</taxon>
        <taxon>Cyanophyceae</taxon>
        <taxon>Synechococcales</taxon>
        <taxon>Synechococcaceae</taxon>
        <taxon>Synechococcus</taxon>
    </lineage>
</organism>
<dbReference type="AlphaFoldDB" id="A0A0G2HMJ6"/>
<dbReference type="Proteomes" id="UP000035067">
    <property type="component" value="Unassembled WGS sequence"/>
</dbReference>
<dbReference type="EMBL" id="JXQG01000005">
    <property type="protein sequence ID" value="KKZ13097.1"/>
    <property type="molecule type" value="Genomic_DNA"/>
</dbReference>